<dbReference type="PANTHER" id="PTHR30476">
    <property type="entry name" value="UPF0234 PROTEIN YAJQ"/>
    <property type="match status" value="1"/>
</dbReference>
<accession>J9FLM5</accession>
<evidence type="ECO:0000256" key="1">
    <source>
        <dbReference type="ARBA" id="ARBA00022741"/>
    </source>
</evidence>
<name>J9FLM5_9ZZZZ</name>
<dbReference type="GO" id="GO:0005829">
    <property type="term" value="C:cytosol"/>
    <property type="evidence" value="ECO:0007669"/>
    <property type="project" value="TreeGrafter"/>
</dbReference>
<dbReference type="InterPro" id="IPR035570">
    <property type="entry name" value="UPF0234_N"/>
</dbReference>
<dbReference type="Pfam" id="PF04461">
    <property type="entry name" value="YajQ"/>
    <property type="match status" value="1"/>
</dbReference>
<proteinExistence type="predicted"/>
<sequence length="80" mass="8992">MPSFDIEVKADAVELRNAVDQAQKEIGTRYDFRGTSASLEQKDLELALIADSDFQLKQVRDVLIGKLAKRGIDIRLLDET</sequence>
<dbReference type="InterPro" id="IPR036183">
    <property type="entry name" value="YajQ-like_sf"/>
</dbReference>
<dbReference type="EMBL" id="AMCI01008786">
    <property type="protein sequence ID" value="EJW90517.1"/>
    <property type="molecule type" value="Genomic_DNA"/>
</dbReference>
<organism evidence="2">
    <name type="scientific">gut metagenome</name>
    <dbReference type="NCBI Taxonomy" id="749906"/>
    <lineage>
        <taxon>unclassified sequences</taxon>
        <taxon>metagenomes</taxon>
        <taxon>organismal metagenomes</taxon>
    </lineage>
</organism>
<feature type="non-terminal residue" evidence="2">
    <location>
        <position position="80"/>
    </location>
</feature>
<dbReference type="AlphaFoldDB" id="J9FLM5"/>
<gene>
    <name evidence="2" type="ORF">EVA_21376</name>
</gene>
<evidence type="ECO:0000313" key="2">
    <source>
        <dbReference type="EMBL" id="EJW90517.1"/>
    </source>
</evidence>
<dbReference type="GO" id="GO:0000166">
    <property type="term" value="F:nucleotide binding"/>
    <property type="evidence" value="ECO:0007669"/>
    <property type="project" value="UniProtKB-KW"/>
</dbReference>
<protein>
    <submittedName>
        <fullName evidence="2">Nucleotide-binding protein</fullName>
    </submittedName>
</protein>
<keyword evidence="1" id="KW-0547">Nucleotide-binding</keyword>
<dbReference type="PANTHER" id="PTHR30476:SF0">
    <property type="entry name" value="UPF0234 PROTEIN YAJQ"/>
    <property type="match status" value="1"/>
</dbReference>
<comment type="caution">
    <text evidence="2">The sequence shown here is derived from an EMBL/GenBank/DDBJ whole genome shotgun (WGS) entry which is preliminary data.</text>
</comment>
<dbReference type="InterPro" id="IPR007551">
    <property type="entry name" value="YajQ/Smlt4090-like"/>
</dbReference>
<dbReference type="Gene3D" id="3.30.70.990">
    <property type="entry name" value="YajQ-like, domain 2"/>
    <property type="match status" value="1"/>
</dbReference>
<reference evidence="2" key="1">
    <citation type="journal article" date="2012" name="PLoS ONE">
        <title>Gene sets for utilization of primary and secondary nutrition supplies in the distal gut of endangered iberian lynx.</title>
        <authorList>
            <person name="Alcaide M."/>
            <person name="Messina E."/>
            <person name="Richter M."/>
            <person name="Bargiela R."/>
            <person name="Peplies J."/>
            <person name="Huws S.A."/>
            <person name="Newbold C.J."/>
            <person name="Golyshin P.N."/>
            <person name="Simon M.A."/>
            <person name="Lopez G."/>
            <person name="Yakimov M.M."/>
            <person name="Ferrer M."/>
        </authorList>
    </citation>
    <scope>NUCLEOTIDE SEQUENCE</scope>
</reference>
<dbReference type="SUPFAM" id="SSF89963">
    <property type="entry name" value="YajQ-like"/>
    <property type="match status" value="1"/>
</dbReference>